<feature type="compositionally biased region" description="Polar residues" evidence="1">
    <location>
        <begin position="291"/>
        <end position="308"/>
    </location>
</feature>
<keyword evidence="3" id="KW-1185">Reference proteome</keyword>
<dbReference type="OrthoDB" id="8877610at2759"/>
<evidence type="ECO:0000313" key="2">
    <source>
        <dbReference type="EMBL" id="KAJ3599723.1"/>
    </source>
</evidence>
<comment type="caution">
    <text evidence="2">The sequence shown here is derived from an EMBL/GenBank/DDBJ whole genome shotgun (WGS) entry which is preliminary data.</text>
</comment>
<protein>
    <submittedName>
        <fullName evidence="2">Uncharacterized protein</fullName>
    </submittedName>
</protein>
<feature type="region of interest" description="Disordered" evidence="1">
    <location>
        <begin position="286"/>
        <end position="338"/>
    </location>
</feature>
<evidence type="ECO:0000313" key="3">
    <source>
        <dbReference type="Proteomes" id="UP001148018"/>
    </source>
</evidence>
<dbReference type="AlphaFoldDB" id="A0A9Q0E4D9"/>
<reference evidence="2" key="1">
    <citation type="submission" date="2022-07" db="EMBL/GenBank/DDBJ databases">
        <title>Chromosome-level genome of Muraenolepis orangiensis.</title>
        <authorList>
            <person name="Kim J."/>
        </authorList>
    </citation>
    <scope>NUCLEOTIDE SEQUENCE</scope>
    <source>
        <strain evidence="2">KU_S4_2022</strain>
        <tissue evidence="2">Muscle</tissue>
    </source>
</reference>
<feature type="region of interest" description="Disordered" evidence="1">
    <location>
        <begin position="110"/>
        <end position="147"/>
    </location>
</feature>
<sequence length="338" mass="36459">MEGSSVSLYRMENFLLSTASLSPATPELFQALVQGALRDVLVLHHFLLNRKQVAREVLVAVDSVARALRHQGGEGGRVFWFNSHDVAPMYKGGSSKAAAVYQPEQADPGYDGTSFLSGPGDQKGSAVEGIYPPPGTSDSLPPASSPGVSWALPPPGMFYGGDASPSSSYAGYSMPPPEPQFVPGELSRLESRLEDGGYESETQERGYPPPPPPYPYVGDAGPQALMPTDAGPQALMPMGGSFGYFYPYDWRLLTGQYPPGTYTHVSSSLERGRDDWQENHYLGYDYPASPQEEQQFQTFPSTSDQSFQLPGVKSGPGDQEEPAYEQAYGKRASCASCT</sequence>
<name>A0A9Q0E4D9_9TELE</name>
<dbReference type="Proteomes" id="UP001148018">
    <property type="component" value="Unassembled WGS sequence"/>
</dbReference>
<dbReference type="EMBL" id="JANIIK010000048">
    <property type="protein sequence ID" value="KAJ3599723.1"/>
    <property type="molecule type" value="Genomic_DNA"/>
</dbReference>
<accession>A0A9Q0E4D9</accession>
<evidence type="ECO:0000256" key="1">
    <source>
        <dbReference type="SAM" id="MobiDB-lite"/>
    </source>
</evidence>
<gene>
    <name evidence="2" type="ORF">NHX12_033679</name>
</gene>
<proteinExistence type="predicted"/>
<organism evidence="2 3">
    <name type="scientific">Muraenolepis orangiensis</name>
    <name type="common">Patagonian moray cod</name>
    <dbReference type="NCBI Taxonomy" id="630683"/>
    <lineage>
        <taxon>Eukaryota</taxon>
        <taxon>Metazoa</taxon>
        <taxon>Chordata</taxon>
        <taxon>Craniata</taxon>
        <taxon>Vertebrata</taxon>
        <taxon>Euteleostomi</taxon>
        <taxon>Actinopterygii</taxon>
        <taxon>Neopterygii</taxon>
        <taxon>Teleostei</taxon>
        <taxon>Neoteleostei</taxon>
        <taxon>Acanthomorphata</taxon>
        <taxon>Zeiogadaria</taxon>
        <taxon>Gadariae</taxon>
        <taxon>Gadiformes</taxon>
        <taxon>Muraenolepidoidei</taxon>
        <taxon>Muraenolepididae</taxon>
        <taxon>Muraenolepis</taxon>
    </lineage>
</organism>